<sequence>MTISNDRKKLLNDIFSASFKSPNGMDALRFRADNEQFISELNQLEHLGYIERKNDRYFIKPLALAQLAKESPDVRSILHICSLVFALLRDIYKDNPGQKITVADISRNTNLPEDDVRVGLRIIIQTPILGSYINDFSRESAYVAPSESILKYKSFEDILQEIQEWGKCRDSQYRESKKLTRISPKYPLKQEISLSTSKTNWEAIENEYDVNKRSFGKKINFVSDSHKREIIFRDIEHSFELAFLGLSKPAVILAGGVIEELLRLYLKHNNISPPSNSFDNYIKTCEQNGLLKSGVSRLSDSVRHFRNLVHLSTEKTKKYTISKATAKGAVSSIFTIVNDF</sequence>
<accession>A0A0F9RXL4</accession>
<name>A0A0F9RXL4_9ZZZZ</name>
<dbReference type="AlphaFoldDB" id="A0A0F9RXL4"/>
<comment type="caution">
    <text evidence="1">The sequence shown here is derived from an EMBL/GenBank/DDBJ whole genome shotgun (WGS) entry which is preliminary data.</text>
</comment>
<gene>
    <name evidence="1" type="ORF">LCGC14_0841640</name>
</gene>
<dbReference type="EMBL" id="LAZR01002467">
    <property type="protein sequence ID" value="KKN29676.1"/>
    <property type="molecule type" value="Genomic_DNA"/>
</dbReference>
<protein>
    <recommendedName>
        <fullName evidence="2">DUF4145 domain-containing protein</fullName>
    </recommendedName>
</protein>
<evidence type="ECO:0008006" key="2">
    <source>
        <dbReference type="Google" id="ProtNLM"/>
    </source>
</evidence>
<organism evidence="1">
    <name type="scientific">marine sediment metagenome</name>
    <dbReference type="NCBI Taxonomy" id="412755"/>
    <lineage>
        <taxon>unclassified sequences</taxon>
        <taxon>metagenomes</taxon>
        <taxon>ecological metagenomes</taxon>
    </lineage>
</organism>
<proteinExistence type="predicted"/>
<reference evidence="1" key="1">
    <citation type="journal article" date="2015" name="Nature">
        <title>Complex archaea that bridge the gap between prokaryotes and eukaryotes.</title>
        <authorList>
            <person name="Spang A."/>
            <person name="Saw J.H."/>
            <person name="Jorgensen S.L."/>
            <person name="Zaremba-Niedzwiedzka K."/>
            <person name="Martijn J."/>
            <person name="Lind A.E."/>
            <person name="van Eijk R."/>
            <person name="Schleper C."/>
            <person name="Guy L."/>
            <person name="Ettema T.J."/>
        </authorList>
    </citation>
    <scope>NUCLEOTIDE SEQUENCE</scope>
</reference>
<evidence type="ECO:0000313" key="1">
    <source>
        <dbReference type="EMBL" id="KKN29676.1"/>
    </source>
</evidence>